<sequence>MRKIEREVELKWQQATIKNDLIFTWLFFENKKLTLRLLQIILPELNIKKVGDTRRENNQKKNKIYRGVRFDVPAEDEQGRTYDIEMQVANNDDLGKRISYYQGKLSAKSLNEGEKFFEKRDTYVIFICDFDFLGLNLPMYHTTTRLEEDINKVVDTGEYNVILNSRATDFSTVSTEVKAFLGYVRDNKVTDDFTKSLDKEVVKIKSSTEVRESFMTWEEKLAEERYYAGKRAKEEGREEAKREMIINAIKNQEKLGNSRQDIIDSVATFLGIDKSDVEKCYDELLIKK</sequence>
<dbReference type="Pfam" id="PF12784">
    <property type="entry name" value="PDDEXK_2"/>
    <property type="match status" value="1"/>
</dbReference>
<dbReference type="PANTHER" id="PTHR41317:SF1">
    <property type="entry name" value="PD-(D_E)XK NUCLEASE FAMILY TRANSPOSASE"/>
    <property type="match status" value="1"/>
</dbReference>
<dbReference type="AlphaFoldDB" id="A0A6A8LS60"/>
<organism evidence="1 3">
    <name type="scientific">Ligilactobacillus salivarius</name>
    <dbReference type="NCBI Taxonomy" id="1624"/>
    <lineage>
        <taxon>Bacteria</taxon>
        <taxon>Bacillati</taxon>
        <taxon>Bacillota</taxon>
        <taxon>Bacilli</taxon>
        <taxon>Lactobacillales</taxon>
        <taxon>Lactobacillaceae</taxon>
        <taxon>Ligilactobacillus</taxon>
    </lineage>
</organism>
<dbReference type="EMBL" id="WKKZ01000415">
    <property type="protein sequence ID" value="MSE05802.1"/>
    <property type="molecule type" value="Genomic_DNA"/>
</dbReference>
<dbReference type="InterPro" id="IPR010106">
    <property type="entry name" value="RpnA"/>
</dbReference>
<dbReference type="NCBIfam" id="TIGR01784">
    <property type="entry name" value="T_den_put_tspse"/>
    <property type="match status" value="1"/>
</dbReference>
<name>A0A6A8LS60_9LACO</name>
<protein>
    <submittedName>
        <fullName evidence="1">Rpn family recombination-promoting nuclease/putative transposase</fullName>
    </submittedName>
</protein>
<reference evidence="3 4" key="1">
    <citation type="submission" date="2019-11" db="EMBL/GenBank/DDBJ databases">
        <title>Draft Genome Sequence of Plant Growth-Promoting Rhizosphere-Associated Bacteria.</title>
        <authorList>
            <person name="Vasilyev I.Y."/>
            <person name="Radchenko V."/>
            <person name="Ilnitskaya E.V."/>
        </authorList>
    </citation>
    <scope>NUCLEOTIDE SEQUENCE [LARGE SCALE GENOMIC DNA]</scope>
    <source>
        <strain evidence="2 4">VRA_01-1sq_f</strain>
        <strain evidence="1 3">VRA_1sq_f</strain>
    </source>
</reference>
<dbReference type="EMBL" id="WKKX01000004">
    <property type="protein sequence ID" value="MSE07198.1"/>
    <property type="molecule type" value="Genomic_DNA"/>
</dbReference>
<dbReference type="Proteomes" id="UP000437575">
    <property type="component" value="Unassembled WGS sequence"/>
</dbReference>
<dbReference type="Proteomes" id="UP000467635">
    <property type="component" value="Unassembled WGS sequence"/>
</dbReference>
<gene>
    <name evidence="2" type="ORF">GKC33_00255</name>
    <name evidence="1" type="ORF">GKC34_08305</name>
</gene>
<evidence type="ECO:0000313" key="3">
    <source>
        <dbReference type="Proteomes" id="UP000437575"/>
    </source>
</evidence>
<dbReference type="PANTHER" id="PTHR41317">
    <property type="entry name" value="PD-(D_E)XK NUCLEASE FAMILY TRANSPOSASE"/>
    <property type="match status" value="1"/>
</dbReference>
<evidence type="ECO:0000313" key="4">
    <source>
        <dbReference type="Proteomes" id="UP000467635"/>
    </source>
</evidence>
<accession>A0A6A8LS60</accession>
<evidence type="ECO:0000313" key="2">
    <source>
        <dbReference type="EMBL" id="MSE07198.1"/>
    </source>
</evidence>
<comment type="caution">
    <text evidence="1">The sequence shown here is derived from an EMBL/GenBank/DDBJ whole genome shotgun (WGS) entry which is preliminary data.</text>
</comment>
<evidence type="ECO:0000313" key="1">
    <source>
        <dbReference type="EMBL" id="MSE05802.1"/>
    </source>
</evidence>
<proteinExistence type="predicted"/>